<dbReference type="InterPro" id="IPR041881">
    <property type="entry name" value="PqqD_sf"/>
</dbReference>
<dbReference type="AlphaFoldDB" id="A0A6J7K1R7"/>
<evidence type="ECO:0000313" key="1">
    <source>
        <dbReference type="EMBL" id="CAB4949021.1"/>
    </source>
</evidence>
<dbReference type="Gene3D" id="1.10.10.1150">
    <property type="entry name" value="Coenzyme PQQ synthesis protein D (PqqD)"/>
    <property type="match status" value="1"/>
</dbReference>
<dbReference type="Pfam" id="PF05402">
    <property type="entry name" value="PqqD"/>
    <property type="match status" value="1"/>
</dbReference>
<reference evidence="1" key="1">
    <citation type="submission" date="2020-05" db="EMBL/GenBank/DDBJ databases">
        <authorList>
            <person name="Chiriac C."/>
            <person name="Salcher M."/>
            <person name="Ghai R."/>
            <person name="Kavagutti S V."/>
        </authorList>
    </citation>
    <scope>NUCLEOTIDE SEQUENCE</scope>
</reference>
<proteinExistence type="predicted"/>
<organism evidence="1">
    <name type="scientific">freshwater metagenome</name>
    <dbReference type="NCBI Taxonomy" id="449393"/>
    <lineage>
        <taxon>unclassified sequences</taxon>
        <taxon>metagenomes</taxon>
        <taxon>ecological metagenomes</taxon>
    </lineage>
</organism>
<sequence length="359" mass="37394">MHAQYFDGEAVLALGDELHLLNPVAALVWQCCDGASSAGEIAEDLAEVFGADPGALQSDVLQAIGEFKSAGLLVPDEDGAGASQTLSRVLTAYDLDCESCKEAQPRAFRTVLEFGGHLVVIGFDTEAACISVEAAFSSYVVARSDIPTVAHDARPAFSLTLATSDVDARGMKPLHLLYRGGDVLVSGRNASRVLNALAPYLALHGDLSGAGVVAIPGLVVAQAGTKPGEPVMLLQAAARLTGREQRLAKAGIMVADSPAIWLDPVTNEVVVGAPGVSFDSRSLMSHAEGYPQLGADISLLSSGRYPVHAVSARGAHDPLSVLLAFAPPNEGWPLAESALEALDALLDRVEIIEGNDIRE</sequence>
<gene>
    <name evidence="1" type="ORF">UFOPK3789_00563</name>
</gene>
<dbReference type="EMBL" id="CAFBNL010000022">
    <property type="protein sequence ID" value="CAB4949021.1"/>
    <property type="molecule type" value="Genomic_DNA"/>
</dbReference>
<protein>
    <submittedName>
        <fullName evidence="1">Unannotated protein</fullName>
    </submittedName>
</protein>
<dbReference type="InterPro" id="IPR008792">
    <property type="entry name" value="PQQD"/>
</dbReference>
<name>A0A6J7K1R7_9ZZZZ</name>
<accession>A0A6J7K1R7</accession>